<dbReference type="eggNOG" id="COG3184">
    <property type="taxonomic scope" value="Bacteria"/>
</dbReference>
<proteinExistence type="predicted"/>
<gene>
    <name evidence="3" type="ORF">SAMN05444350_101240</name>
</gene>
<dbReference type="InterPro" id="IPR018637">
    <property type="entry name" value="DUF2059"/>
</dbReference>
<dbReference type="Proteomes" id="UP000184192">
    <property type="component" value="Unassembled WGS sequence"/>
</dbReference>
<dbReference type="GeneID" id="92710486"/>
<sequence>MKKGLVLVVMCVAMLFAAAPSVSAQAPSDEYKATLEKMLELSGSMASAKAMVPQMIAMLKQQSPSASASFWDGFQKKWEGKFGNKLAELYAPVYQKYLTLDDLKKIVAFYESPVGKKLGASTPAMMAEGMQIGQKLGMEIATELQQELQAQGNK</sequence>
<dbReference type="RefSeq" id="WP_025830478.1">
    <property type="nucleotide sequence ID" value="NZ_CAMTFU010000004.1"/>
</dbReference>
<name>A0A1M6AGG5_9BACE</name>
<feature type="domain" description="DUF2059" evidence="2">
    <location>
        <begin position="85"/>
        <end position="142"/>
    </location>
</feature>
<evidence type="ECO:0000313" key="3">
    <source>
        <dbReference type="EMBL" id="SHI35569.1"/>
    </source>
</evidence>
<dbReference type="Pfam" id="PF09832">
    <property type="entry name" value="DUF2059"/>
    <property type="match status" value="1"/>
</dbReference>
<accession>A0A1M6AGG5</accession>
<evidence type="ECO:0000256" key="1">
    <source>
        <dbReference type="SAM" id="SignalP"/>
    </source>
</evidence>
<evidence type="ECO:0000259" key="2">
    <source>
        <dbReference type="Pfam" id="PF09832"/>
    </source>
</evidence>
<organism evidence="3 4">
    <name type="scientific">Bacteroides stercorirosoris</name>
    <dbReference type="NCBI Taxonomy" id="871324"/>
    <lineage>
        <taxon>Bacteria</taxon>
        <taxon>Pseudomonadati</taxon>
        <taxon>Bacteroidota</taxon>
        <taxon>Bacteroidia</taxon>
        <taxon>Bacteroidales</taxon>
        <taxon>Bacteroidaceae</taxon>
        <taxon>Bacteroides</taxon>
    </lineage>
</organism>
<feature type="signal peptide" evidence="1">
    <location>
        <begin position="1"/>
        <end position="24"/>
    </location>
</feature>
<keyword evidence="1" id="KW-0732">Signal</keyword>
<feature type="chain" id="PRO_5009915773" description="DUF2059 domain-containing protein" evidence="1">
    <location>
        <begin position="25"/>
        <end position="154"/>
    </location>
</feature>
<evidence type="ECO:0000313" key="4">
    <source>
        <dbReference type="Proteomes" id="UP000184192"/>
    </source>
</evidence>
<protein>
    <recommendedName>
        <fullName evidence="2">DUF2059 domain-containing protein</fullName>
    </recommendedName>
</protein>
<dbReference type="AlphaFoldDB" id="A0A1M6AGG5"/>
<keyword evidence="4" id="KW-1185">Reference proteome</keyword>
<dbReference type="EMBL" id="FQZN01000001">
    <property type="protein sequence ID" value="SHI35569.1"/>
    <property type="molecule type" value="Genomic_DNA"/>
</dbReference>
<reference evidence="4" key="1">
    <citation type="submission" date="2016-11" db="EMBL/GenBank/DDBJ databases">
        <authorList>
            <person name="Varghese N."/>
            <person name="Submissions S."/>
        </authorList>
    </citation>
    <scope>NUCLEOTIDE SEQUENCE [LARGE SCALE GENOMIC DNA]</scope>
    <source>
        <strain evidence="4">DSM 26884</strain>
    </source>
</reference>